<evidence type="ECO:0000256" key="11">
    <source>
        <dbReference type="HAMAP-Rule" id="MF_00244"/>
    </source>
</evidence>
<evidence type="ECO:0000256" key="5">
    <source>
        <dbReference type="ARBA" id="ARBA00022679"/>
    </source>
</evidence>
<dbReference type="CDD" id="cd02165">
    <property type="entry name" value="NMNAT"/>
    <property type="match status" value="1"/>
</dbReference>
<comment type="pathway">
    <text evidence="2 11">Cofactor biosynthesis; NAD(+) biosynthesis; deamido-NAD(+) from nicotinate D-ribonucleotide: step 1/1.</text>
</comment>
<reference evidence="13 14" key="1">
    <citation type="submission" date="2020-08" db="EMBL/GenBank/DDBJ databases">
        <title>Bridging the membrane lipid divide: bacteria of the FCB group superphylum have the potential to synthesize archaeal ether lipids.</title>
        <authorList>
            <person name="Villanueva L."/>
            <person name="Von Meijenfeldt F.A.B."/>
            <person name="Westbye A.B."/>
            <person name="Yadav S."/>
            <person name="Hopmans E.C."/>
            <person name="Dutilh B.E."/>
            <person name="Sinninghe Damste J.S."/>
        </authorList>
    </citation>
    <scope>NUCLEOTIDE SEQUENCE [LARGE SCALE GENOMIC DNA]</scope>
    <source>
        <strain evidence="13">NIOZ-UU82</strain>
    </source>
</reference>
<dbReference type="EMBL" id="JACNLL010000066">
    <property type="protein sequence ID" value="MBC8199851.1"/>
    <property type="molecule type" value="Genomic_DNA"/>
</dbReference>
<proteinExistence type="inferred from homology"/>
<keyword evidence="8 11" id="KW-0067">ATP-binding</keyword>
<dbReference type="EC" id="2.7.7.18" evidence="11"/>
<dbReference type="GO" id="GO:0004515">
    <property type="term" value="F:nicotinate-nucleotide adenylyltransferase activity"/>
    <property type="evidence" value="ECO:0007669"/>
    <property type="project" value="UniProtKB-UniRule"/>
</dbReference>
<dbReference type="InterPro" id="IPR005248">
    <property type="entry name" value="NadD/NMNAT"/>
</dbReference>
<comment type="similarity">
    <text evidence="3 11">Belongs to the NadD family.</text>
</comment>
<dbReference type="Gene3D" id="3.40.50.620">
    <property type="entry name" value="HUPs"/>
    <property type="match status" value="1"/>
</dbReference>
<feature type="domain" description="Cytidyltransferase-like" evidence="12">
    <location>
        <begin position="5"/>
        <end position="198"/>
    </location>
</feature>
<dbReference type="GO" id="GO:0005524">
    <property type="term" value="F:ATP binding"/>
    <property type="evidence" value="ECO:0007669"/>
    <property type="project" value="UniProtKB-KW"/>
</dbReference>
<dbReference type="InterPro" id="IPR014729">
    <property type="entry name" value="Rossmann-like_a/b/a_fold"/>
</dbReference>
<evidence type="ECO:0000256" key="7">
    <source>
        <dbReference type="ARBA" id="ARBA00022741"/>
    </source>
</evidence>
<evidence type="ECO:0000259" key="12">
    <source>
        <dbReference type="Pfam" id="PF01467"/>
    </source>
</evidence>
<dbReference type="HAMAP" id="MF_00244">
    <property type="entry name" value="NaMN_adenylyltr"/>
    <property type="match status" value="1"/>
</dbReference>
<dbReference type="PANTHER" id="PTHR39321">
    <property type="entry name" value="NICOTINATE-NUCLEOTIDE ADENYLYLTRANSFERASE-RELATED"/>
    <property type="match status" value="1"/>
</dbReference>
<dbReference type="NCBIfam" id="TIGR00125">
    <property type="entry name" value="cyt_tran_rel"/>
    <property type="match status" value="1"/>
</dbReference>
<keyword evidence="9 11" id="KW-0520">NAD</keyword>
<dbReference type="AlphaFoldDB" id="A0A8J6N6C2"/>
<keyword evidence="7 11" id="KW-0547">Nucleotide-binding</keyword>
<evidence type="ECO:0000256" key="2">
    <source>
        <dbReference type="ARBA" id="ARBA00005019"/>
    </source>
</evidence>
<organism evidence="13 14">
    <name type="scientific">Candidatus Desulfaltia bathyphila</name>
    <dbReference type="NCBI Taxonomy" id="2841697"/>
    <lineage>
        <taxon>Bacteria</taxon>
        <taxon>Pseudomonadati</taxon>
        <taxon>Thermodesulfobacteriota</taxon>
        <taxon>Desulfobacteria</taxon>
        <taxon>Desulfobacterales</taxon>
        <taxon>Desulfobacterales incertae sedis</taxon>
        <taxon>Candidatus Desulfaltia</taxon>
    </lineage>
</organism>
<comment type="caution">
    <text evidence="13">The sequence shown here is derived from an EMBL/GenBank/DDBJ whole genome shotgun (WGS) entry which is preliminary data.</text>
</comment>
<dbReference type="InterPro" id="IPR004821">
    <property type="entry name" value="Cyt_trans-like"/>
</dbReference>
<evidence type="ECO:0000256" key="1">
    <source>
        <dbReference type="ARBA" id="ARBA00002324"/>
    </source>
</evidence>
<dbReference type="SUPFAM" id="SSF52374">
    <property type="entry name" value="Nucleotidylyl transferase"/>
    <property type="match status" value="1"/>
</dbReference>
<gene>
    <name evidence="11 13" type="primary">nadD</name>
    <name evidence="13" type="ORF">H8E80_07395</name>
</gene>
<keyword evidence="4 11" id="KW-0662">Pyridine nucleotide biosynthesis</keyword>
<dbReference type="PANTHER" id="PTHR39321:SF3">
    <property type="entry name" value="PHOSPHOPANTETHEINE ADENYLYLTRANSFERASE"/>
    <property type="match status" value="1"/>
</dbReference>
<evidence type="ECO:0000256" key="4">
    <source>
        <dbReference type="ARBA" id="ARBA00022642"/>
    </source>
</evidence>
<dbReference type="NCBIfam" id="TIGR00482">
    <property type="entry name" value="nicotinate (nicotinamide) nucleotide adenylyltransferase"/>
    <property type="match status" value="1"/>
</dbReference>
<keyword evidence="5 11" id="KW-0808">Transferase</keyword>
<dbReference type="GO" id="GO:0009435">
    <property type="term" value="P:NAD+ biosynthetic process"/>
    <property type="evidence" value="ECO:0007669"/>
    <property type="project" value="UniProtKB-UniRule"/>
</dbReference>
<name>A0A8J6N6C2_9BACT</name>
<comment type="function">
    <text evidence="1 11">Catalyzes the reversible adenylation of nicotinate mononucleotide (NaMN) to nicotinic acid adenine dinucleotide (NaAD).</text>
</comment>
<dbReference type="Pfam" id="PF01467">
    <property type="entry name" value="CTP_transf_like"/>
    <property type="match status" value="1"/>
</dbReference>
<evidence type="ECO:0000256" key="8">
    <source>
        <dbReference type="ARBA" id="ARBA00022840"/>
    </source>
</evidence>
<protein>
    <recommendedName>
        <fullName evidence="11">Probable nicotinate-nucleotide adenylyltransferase</fullName>
        <ecNumber evidence="11">2.7.7.18</ecNumber>
    </recommendedName>
    <alternativeName>
        <fullName evidence="11">Deamido-NAD(+) diphosphorylase</fullName>
    </alternativeName>
    <alternativeName>
        <fullName evidence="11">Deamido-NAD(+) pyrophosphorylase</fullName>
    </alternativeName>
    <alternativeName>
        <fullName evidence="11">Nicotinate mononucleotide adenylyltransferase</fullName>
        <shortName evidence="11">NaMN adenylyltransferase</shortName>
    </alternativeName>
</protein>
<evidence type="ECO:0000256" key="6">
    <source>
        <dbReference type="ARBA" id="ARBA00022695"/>
    </source>
</evidence>
<evidence type="ECO:0000256" key="3">
    <source>
        <dbReference type="ARBA" id="ARBA00009014"/>
    </source>
</evidence>
<evidence type="ECO:0000313" key="13">
    <source>
        <dbReference type="EMBL" id="MBC8199851.1"/>
    </source>
</evidence>
<sequence length="225" mass="25236">MHIGLFGGTFNPIHNGHLKAVEEVQKGFSLDESYLIPSALPPHKEQKDLADAKNRMEMIRLAVAGCPALIKSVTVSDVELKRSGPSYTIDTVCHFKSILPKGSRLYLILGLDAFLEIDTWKSYTDLFMLTSFIVIPRPGTGSSDRSIILKSIENYLKKSISHGYNYSFSQSCYIHSDKQPVFFFDVSPINISSTKIRKLINQGMSIKSLVPEKVEEFIKTKGLYL</sequence>
<comment type="catalytic activity">
    <reaction evidence="10 11">
        <text>nicotinate beta-D-ribonucleotide + ATP + H(+) = deamido-NAD(+) + diphosphate</text>
        <dbReference type="Rhea" id="RHEA:22860"/>
        <dbReference type="ChEBI" id="CHEBI:15378"/>
        <dbReference type="ChEBI" id="CHEBI:30616"/>
        <dbReference type="ChEBI" id="CHEBI:33019"/>
        <dbReference type="ChEBI" id="CHEBI:57502"/>
        <dbReference type="ChEBI" id="CHEBI:58437"/>
        <dbReference type="EC" id="2.7.7.18"/>
    </reaction>
</comment>
<evidence type="ECO:0000256" key="9">
    <source>
        <dbReference type="ARBA" id="ARBA00023027"/>
    </source>
</evidence>
<accession>A0A8J6N6C2</accession>
<dbReference type="UniPathway" id="UPA00253">
    <property type="reaction ID" value="UER00332"/>
</dbReference>
<dbReference type="NCBIfam" id="NF000840">
    <property type="entry name" value="PRK00071.1-3"/>
    <property type="match status" value="1"/>
</dbReference>
<evidence type="ECO:0000256" key="10">
    <source>
        <dbReference type="ARBA" id="ARBA00048721"/>
    </source>
</evidence>
<evidence type="ECO:0000313" key="14">
    <source>
        <dbReference type="Proteomes" id="UP000603545"/>
    </source>
</evidence>
<keyword evidence="6 11" id="KW-0548">Nucleotidyltransferase</keyword>
<dbReference type="Proteomes" id="UP000603545">
    <property type="component" value="Unassembled WGS sequence"/>
</dbReference>